<dbReference type="PRINTS" id="PR01727">
    <property type="entry name" value="DNABINDINGHU"/>
</dbReference>
<evidence type="ECO:0000313" key="4">
    <source>
        <dbReference type="EMBL" id="KKU32734.1"/>
    </source>
</evidence>
<dbReference type="Pfam" id="PF00216">
    <property type="entry name" value="Bac_DNA_binding"/>
    <property type="match status" value="1"/>
</dbReference>
<dbReference type="InterPro" id="IPR020816">
    <property type="entry name" value="Histone-like_DNA-bd_CS"/>
</dbReference>
<proteinExistence type="inferred from homology"/>
<dbReference type="GO" id="GO:0003677">
    <property type="term" value="F:DNA binding"/>
    <property type="evidence" value="ECO:0007669"/>
    <property type="project" value="UniProtKB-KW"/>
</dbReference>
<gene>
    <name evidence="4" type="ORF">UX45_C0013G0011</name>
</gene>
<sequence length="96" mass="10332">MNKADLAARLSEHIGIPKKSAEDFLDAFETLVIRALVAGEEVTLAGFGTFSARVRAGRTGVNPQNPTERIQIPSVTVPKFKSGKALKDALKGKRQV</sequence>
<organism evidence="4 5">
    <name type="scientific">Candidatus Uhrbacteria bacterium GW2011_GWF2_46_218</name>
    <dbReference type="NCBI Taxonomy" id="1619001"/>
    <lineage>
        <taxon>Bacteria</taxon>
        <taxon>Candidatus Uhriibacteriota</taxon>
    </lineage>
</organism>
<keyword evidence="2 4" id="KW-0238">DNA-binding</keyword>
<dbReference type="PANTHER" id="PTHR33175:SF3">
    <property type="entry name" value="DNA-BINDING PROTEIN HU-BETA"/>
    <property type="match status" value="1"/>
</dbReference>
<reference evidence="4 5" key="1">
    <citation type="journal article" date="2015" name="Nature">
        <title>rRNA introns, odd ribosomes, and small enigmatic genomes across a large radiation of phyla.</title>
        <authorList>
            <person name="Brown C.T."/>
            <person name="Hug L.A."/>
            <person name="Thomas B.C."/>
            <person name="Sharon I."/>
            <person name="Castelle C.J."/>
            <person name="Singh A."/>
            <person name="Wilkins M.J."/>
            <person name="Williams K.H."/>
            <person name="Banfield J.F."/>
        </authorList>
    </citation>
    <scope>NUCLEOTIDE SEQUENCE [LARGE SCALE GENOMIC DNA]</scope>
</reference>
<evidence type="ECO:0000256" key="1">
    <source>
        <dbReference type="ARBA" id="ARBA00023067"/>
    </source>
</evidence>
<name>A0A0G1PIV5_9BACT</name>
<evidence type="ECO:0000256" key="3">
    <source>
        <dbReference type="RuleBase" id="RU003939"/>
    </source>
</evidence>
<dbReference type="GO" id="GO:0030261">
    <property type="term" value="P:chromosome condensation"/>
    <property type="evidence" value="ECO:0007669"/>
    <property type="project" value="UniProtKB-KW"/>
</dbReference>
<keyword evidence="1" id="KW-0226">DNA condensation</keyword>
<evidence type="ECO:0000256" key="2">
    <source>
        <dbReference type="ARBA" id="ARBA00023125"/>
    </source>
</evidence>
<comment type="similarity">
    <text evidence="3">Belongs to the bacterial histone-like protein family.</text>
</comment>
<dbReference type="PROSITE" id="PS00045">
    <property type="entry name" value="HISTONE_LIKE"/>
    <property type="match status" value="1"/>
</dbReference>
<dbReference type="InterPro" id="IPR000119">
    <property type="entry name" value="Hist_DNA-bd"/>
</dbReference>
<dbReference type="GO" id="GO:0005829">
    <property type="term" value="C:cytosol"/>
    <property type="evidence" value="ECO:0007669"/>
    <property type="project" value="TreeGrafter"/>
</dbReference>
<dbReference type="PANTHER" id="PTHR33175">
    <property type="entry name" value="DNA-BINDING PROTEIN HU"/>
    <property type="match status" value="1"/>
</dbReference>
<dbReference type="GO" id="GO:0030527">
    <property type="term" value="F:structural constituent of chromatin"/>
    <property type="evidence" value="ECO:0007669"/>
    <property type="project" value="InterPro"/>
</dbReference>
<dbReference type="EMBL" id="LCMG01000013">
    <property type="protein sequence ID" value="KKU32734.1"/>
    <property type="molecule type" value="Genomic_DNA"/>
</dbReference>
<dbReference type="Proteomes" id="UP000034705">
    <property type="component" value="Unassembled WGS sequence"/>
</dbReference>
<protein>
    <submittedName>
        <fullName evidence="4">DNA-binding protein HU</fullName>
    </submittedName>
</protein>
<dbReference type="SMART" id="SM00411">
    <property type="entry name" value="BHL"/>
    <property type="match status" value="1"/>
</dbReference>
<dbReference type="SUPFAM" id="SSF47729">
    <property type="entry name" value="IHF-like DNA-binding proteins"/>
    <property type="match status" value="1"/>
</dbReference>
<accession>A0A0G1PIV5</accession>
<dbReference type="InterPro" id="IPR010992">
    <property type="entry name" value="IHF-like_DNA-bd_dom_sf"/>
</dbReference>
<comment type="caution">
    <text evidence="4">The sequence shown here is derived from an EMBL/GenBank/DDBJ whole genome shotgun (WGS) entry which is preliminary data.</text>
</comment>
<dbReference type="AlphaFoldDB" id="A0A0G1PIV5"/>
<dbReference type="CDD" id="cd13831">
    <property type="entry name" value="HU"/>
    <property type="match status" value="1"/>
</dbReference>
<evidence type="ECO:0000313" key="5">
    <source>
        <dbReference type="Proteomes" id="UP000034705"/>
    </source>
</evidence>
<dbReference type="Gene3D" id="4.10.520.10">
    <property type="entry name" value="IHF-like DNA-binding proteins"/>
    <property type="match status" value="1"/>
</dbReference>